<gene>
    <name evidence="1" type="ORF">M3N55_14275</name>
</gene>
<dbReference type="Proteomes" id="UP001202550">
    <property type="component" value="Unassembled WGS sequence"/>
</dbReference>
<accession>A0ABT0M6H8</accession>
<comment type="caution">
    <text evidence="1">The sequence shown here is derived from an EMBL/GenBank/DDBJ whole genome shotgun (WGS) entry which is preliminary data.</text>
</comment>
<sequence>MRDTFQDGAGEAAKPVDDPQAVRIDVVRLDSFLAALKKAAEEQDCKVVPFPDSGSEKS</sequence>
<dbReference type="RefSeq" id="WP_249060252.1">
    <property type="nucleotide sequence ID" value="NZ_JALZWP010000018.1"/>
</dbReference>
<evidence type="ECO:0000313" key="1">
    <source>
        <dbReference type="EMBL" id="MCL1629899.1"/>
    </source>
</evidence>
<protein>
    <submittedName>
        <fullName evidence="1">Uncharacterized protein</fullName>
    </submittedName>
</protein>
<organism evidence="1 2">
    <name type="scientific">Roseinatronobacter domitianus</name>
    <dbReference type="NCBI Taxonomy" id="2940293"/>
    <lineage>
        <taxon>Bacteria</taxon>
        <taxon>Pseudomonadati</taxon>
        <taxon>Pseudomonadota</taxon>
        <taxon>Alphaproteobacteria</taxon>
        <taxon>Rhodobacterales</taxon>
        <taxon>Paracoccaceae</taxon>
        <taxon>Roseinatronobacter</taxon>
    </lineage>
</organism>
<dbReference type="EMBL" id="JALZWP010000018">
    <property type="protein sequence ID" value="MCL1629899.1"/>
    <property type="molecule type" value="Genomic_DNA"/>
</dbReference>
<proteinExistence type="predicted"/>
<evidence type="ECO:0000313" key="2">
    <source>
        <dbReference type="Proteomes" id="UP001202550"/>
    </source>
</evidence>
<keyword evidence="2" id="KW-1185">Reference proteome</keyword>
<name>A0ABT0M6H8_9RHOB</name>
<reference evidence="1 2" key="1">
    <citation type="submission" date="2022-05" db="EMBL/GenBank/DDBJ databases">
        <title>Seasonal and diel survey of microbial diversity of the Tyrrhenian coast.</title>
        <authorList>
            <person name="Gattoni G."/>
            <person name="Corral P."/>
        </authorList>
    </citation>
    <scope>NUCLEOTIDE SEQUENCE [LARGE SCALE GENOMIC DNA]</scope>
    <source>
        <strain evidence="1 2">V10</strain>
    </source>
</reference>